<keyword evidence="2" id="KW-1185">Reference proteome</keyword>
<dbReference type="EMBL" id="BAAATD010000007">
    <property type="protein sequence ID" value="GAA2613080.1"/>
    <property type="molecule type" value="Genomic_DNA"/>
</dbReference>
<comment type="caution">
    <text evidence="1">The sequence shown here is derived from an EMBL/GenBank/DDBJ whole genome shotgun (WGS) entry which is preliminary data.</text>
</comment>
<gene>
    <name evidence="1" type="ORF">GCM10010411_54900</name>
</gene>
<dbReference type="Proteomes" id="UP001501509">
    <property type="component" value="Unassembled WGS sequence"/>
</dbReference>
<name>A0ABP6CHX6_9ACTN</name>
<sequence length="215" mass="23284">MPYHRAMRRLIVIILLCVSACGWGGEKSEGLDAARLRAALLDSYPGMTPGTVDAQPHYQQVEDRLMAGQPWPGGATECAMRLSAGGFVRASGDTRAQAPAALRGWQRGPNDARILQWLVALPGGGAQQAVRAPLPERCRHYELDVKGSKISHTVTDRPLDLGDGGRIWATHRDPGLQATITVVFAYRGVLVVITCGESDQGGFPELALRRLKEHL</sequence>
<accession>A0ABP6CHX6</accession>
<organism evidence="1 2">
    <name type="scientific">Actinomadura fulvescens</name>
    <dbReference type="NCBI Taxonomy" id="46160"/>
    <lineage>
        <taxon>Bacteria</taxon>
        <taxon>Bacillati</taxon>
        <taxon>Actinomycetota</taxon>
        <taxon>Actinomycetes</taxon>
        <taxon>Streptosporangiales</taxon>
        <taxon>Thermomonosporaceae</taxon>
        <taxon>Actinomadura</taxon>
    </lineage>
</organism>
<evidence type="ECO:0000313" key="1">
    <source>
        <dbReference type="EMBL" id="GAA2613080.1"/>
    </source>
</evidence>
<evidence type="ECO:0000313" key="2">
    <source>
        <dbReference type="Proteomes" id="UP001501509"/>
    </source>
</evidence>
<protein>
    <submittedName>
        <fullName evidence="1">Uncharacterized protein</fullName>
    </submittedName>
</protein>
<reference evidence="2" key="1">
    <citation type="journal article" date="2019" name="Int. J. Syst. Evol. Microbiol.">
        <title>The Global Catalogue of Microorganisms (GCM) 10K type strain sequencing project: providing services to taxonomists for standard genome sequencing and annotation.</title>
        <authorList>
            <consortium name="The Broad Institute Genomics Platform"/>
            <consortium name="The Broad Institute Genome Sequencing Center for Infectious Disease"/>
            <person name="Wu L."/>
            <person name="Ma J."/>
        </authorList>
    </citation>
    <scope>NUCLEOTIDE SEQUENCE [LARGE SCALE GENOMIC DNA]</scope>
    <source>
        <strain evidence="2">JCM 6833</strain>
    </source>
</reference>
<proteinExistence type="predicted"/>